<protein>
    <recommendedName>
        <fullName evidence="15">ATP-dependent helicase rhp16</fullName>
    </recommendedName>
</protein>
<feature type="domain" description="Helicase C-terminal" evidence="13">
    <location>
        <begin position="910"/>
        <end position="1074"/>
    </location>
</feature>
<keyword evidence="5" id="KW-0378">Hydrolase</keyword>
<dbReference type="InterPro" id="IPR027417">
    <property type="entry name" value="P-loop_NTPase"/>
</dbReference>
<dbReference type="PANTHER" id="PTHR45626">
    <property type="entry name" value="TRANSCRIPTION TERMINATION FACTOR 2-RELATED"/>
    <property type="match status" value="1"/>
</dbReference>
<comment type="similarity">
    <text evidence="1">Belongs to the SNF2/RAD54 helicase family. RAD16 subfamily.</text>
</comment>
<dbReference type="InterPro" id="IPR001650">
    <property type="entry name" value="Helicase_C-like"/>
</dbReference>
<feature type="region of interest" description="Disordered" evidence="10">
    <location>
        <begin position="449"/>
        <end position="513"/>
    </location>
</feature>
<dbReference type="SMART" id="SM00490">
    <property type="entry name" value="HELICc"/>
    <property type="match status" value="1"/>
</dbReference>
<evidence type="ECO:0000256" key="4">
    <source>
        <dbReference type="ARBA" id="ARBA00022771"/>
    </source>
</evidence>
<dbReference type="Gene3D" id="3.30.40.10">
    <property type="entry name" value="Zinc/RING finger domain, C3HC4 (zinc finger)"/>
    <property type="match status" value="1"/>
</dbReference>
<gene>
    <name evidence="14" type="ORF">g.55884</name>
</gene>
<evidence type="ECO:0000256" key="9">
    <source>
        <dbReference type="PROSITE-ProRule" id="PRU00175"/>
    </source>
</evidence>
<dbReference type="Pfam" id="PF00271">
    <property type="entry name" value="Helicase_C"/>
    <property type="match status" value="1"/>
</dbReference>
<dbReference type="InterPro" id="IPR049730">
    <property type="entry name" value="SNF2/RAD54-like_C"/>
</dbReference>
<evidence type="ECO:0008006" key="15">
    <source>
        <dbReference type="Google" id="ProtNLM"/>
    </source>
</evidence>
<evidence type="ECO:0000259" key="11">
    <source>
        <dbReference type="PROSITE" id="PS50089"/>
    </source>
</evidence>
<evidence type="ECO:0000256" key="7">
    <source>
        <dbReference type="ARBA" id="ARBA00022833"/>
    </source>
</evidence>
<dbReference type="CDD" id="cd18008">
    <property type="entry name" value="DEXDc_SHPRH-like"/>
    <property type="match status" value="1"/>
</dbReference>
<dbReference type="CDD" id="cd18793">
    <property type="entry name" value="SF2_C_SNF"/>
    <property type="match status" value="1"/>
</dbReference>
<organism evidence="14">
    <name type="scientific">Auxenochlorella protothecoides</name>
    <name type="common">Green microalga</name>
    <name type="synonym">Chlorella protothecoides</name>
    <dbReference type="NCBI Taxonomy" id="3075"/>
    <lineage>
        <taxon>Eukaryota</taxon>
        <taxon>Viridiplantae</taxon>
        <taxon>Chlorophyta</taxon>
        <taxon>core chlorophytes</taxon>
        <taxon>Trebouxiophyceae</taxon>
        <taxon>Chlorellales</taxon>
        <taxon>Chlorellaceae</taxon>
        <taxon>Auxenochlorella</taxon>
    </lineage>
</organism>
<dbReference type="PROSITE" id="PS50089">
    <property type="entry name" value="ZF_RING_2"/>
    <property type="match status" value="1"/>
</dbReference>
<dbReference type="Gene3D" id="3.40.50.10810">
    <property type="entry name" value="Tandem AAA-ATPase domain"/>
    <property type="match status" value="3"/>
</dbReference>
<dbReference type="SMART" id="SM00487">
    <property type="entry name" value="DEXDc"/>
    <property type="match status" value="1"/>
</dbReference>
<proteinExistence type="inferred from homology"/>
<dbReference type="InterPro" id="IPR017907">
    <property type="entry name" value="Znf_RING_CS"/>
</dbReference>
<dbReference type="GO" id="GO:0005634">
    <property type="term" value="C:nucleus"/>
    <property type="evidence" value="ECO:0007669"/>
    <property type="project" value="TreeGrafter"/>
</dbReference>
<dbReference type="Pfam" id="PF00176">
    <property type="entry name" value="SNF2-rel_dom"/>
    <property type="match status" value="2"/>
</dbReference>
<dbReference type="GO" id="GO:0004386">
    <property type="term" value="F:helicase activity"/>
    <property type="evidence" value="ECO:0007669"/>
    <property type="project" value="UniProtKB-KW"/>
</dbReference>
<dbReference type="GO" id="GO:0008270">
    <property type="term" value="F:zinc ion binding"/>
    <property type="evidence" value="ECO:0007669"/>
    <property type="project" value="UniProtKB-KW"/>
</dbReference>
<dbReference type="GO" id="GO:0016787">
    <property type="term" value="F:hydrolase activity"/>
    <property type="evidence" value="ECO:0007669"/>
    <property type="project" value="UniProtKB-KW"/>
</dbReference>
<keyword evidence="8" id="KW-0067">ATP-binding</keyword>
<evidence type="ECO:0000256" key="3">
    <source>
        <dbReference type="ARBA" id="ARBA00022741"/>
    </source>
</evidence>
<evidence type="ECO:0000256" key="1">
    <source>
        <dbReference type="ARBA" id="ARBA00008438"/>
    </source>
</evidence>
<dbReference type="GO" id="GO:0005524">
    <property type="term" value="F:ATP binding"/>
    <property type="evidence" value="ECO:0007669"/>
    <property type="project" value="UniProtKB-KW"/>
</dbReference>
<feature type="region of interest" description="Disordered" evidence="10">
    <location>
        <begin position="1"/>
        <end position="34"/>
    </location>
</feature>
<dbReference type="EMBL" id="GDKF01004633">
    <property type="protein sequence ID" value="JAT73989.1"/>
    <property type="molecule type" value="Transcribed_RNA"/>
</dbReference>
<accession>A0A1D2A462</accession>
<dbReference type="InterPro" id="IPR050628">
    <property type="entry name" value="SNF2_RAD54_helicase_TF"/>
</dbReference>
<dbReference type="Gene3D" id="3.40.50.300">
    <property type="entry name" value="P-loop containing nucleotide triphosphate hydrolases"/>
    <property type="match status" value="1"/>
</dbReference>
<dbReference type="SUPFAM" id="SSF52540">
    <property type="entry name" value="P-loop containing nucleoside triphosphate hydrolases"/>
    <property type="match status" value="2"/>
</dbReference>
<feature type="compositionally biased region" description="Low complexity" evidence="10">
    <location>
        <begin position="1"/>
        <end position="11"/>
    </location>
</feature>
<feature type="region of interest" description="Disordered" evidence="10">
    <location>
        <begin position="288"/>
        <end position="324"/>
    </location>
</feature>
<feature type="compositionally biased region" description="Acidic residues" evidence="10">
    <location>
        <begin position="76"/>
        <end position="86"/>
    </location>
</feature>
<evidence type="ECO:0000256" key="6">
    <source>
        <dbReference type="ARBA" id="ARBA00022806"/>
    </source>
</evidence>
<evidence type="ECO:0000313" key="14">
    <source>
        <dbReference type="EMBL" id="JAT73989.1"/>
    </source>
</evidence>
<reference evidence="14" key="1">
    <citation type="submission" date="2015-08" db="EMBL/GenBank/DDBJ databases">
        <authorList>
            <person name="Babu N.S."/>
            <person name="Beckwith C.J."/>
            <person name="Beseler K.G."/>
            <person name="Brison A."/>
            <person name="Carone J.V."/>
            <person name="Caskin T.P."/>
            <person name="Diamond M."/>
            <person name="Durham M.E."/>
            <person name="Foxe J.M."/>
            <person name="Go M."/>
            <person name="Henderson B.A."/>
            <person name="Jones I.B."/>
            <person name="McGettigan J.A."/>
            <person name="Micheletti S.J."/>
            <person name="Nasrallah M.E."/>
            <person name="Ortiz D."/>
            <person name="Piller C.R."/>
            <person name="Privatt S.R."/>
            <person name="Schneider S.L."/>
            <person name="Sharp S."/>
            <person name="Smith T.C."/>
            <person name="Stanton J.D."/>
            <person name="Ullery H.E."/>
            <person name="Wilson R.J."/>
            <person name="Serrano M.G."/>
            <person name="Buck G."/>
            <person name="Lee V."/>
            <person name="Wang Y."/>
            <person name="Carvalho R."/>
            <person name="Voegtly L."/>
            <person name="Shi R."/>
            <person name="Duckworth R."/>
            <person name="Johnson A."/>
            <person name="Loviza R."/>
            <person name="Walstead R."/>
            <person name="Shah Z."/>
            <person name="Kiflezghi M."/>
            <person name="Wade K."/>
            <person name="Ball S.L."/>
            <person name="Bradley K.W."/>
            <person name="Asai D.J."/>
            <person name="Bowman C.A."/>
            <person name="Russell D.A."/>
            <person name="Pope W.H."/>
            <person name="Jacobs-Sera D."/>
            <person name="Hendrix R.W."/>
            <person name="Hatfull G.F."/>
        </authorList>
    </citation>
    <scope>NUCLEOTIDE SEQUENCE</scope>
</reference>
<feature type="compositionally biased region" description="Low complexity" evidence="10">
    <location>
        <begin position="61"/>
        <end position="75"/>
    </location>
</feature>
<feature type="compositionally biased region" description="Basic residues" evidence="10">
    <location>
        <begin position="127"/>
        <end position="139"/>
    </location>
</feature>
<dbReference type="InterPro" id="IPR038718">
    <property type="entry name" value="SNF2-like_sf"/>
</dbReference>
<evidence type="ECO:0000259" key="13">
    <source>
        <dbReference type="PROSITE" id="PS51194"/>
    </source>
</evidence>
<feature type="region of interest" description="Disordered" evidence="10">
    <location>
        <begin position="114"/>
        <end position="160"/>
    </location>
</feature>
<sequence>MGMRARGATAARRSRRVNSDSQGPSAGPSAPAISMQAFDSDFAVSESASGSVYSADTLTTESDASVSVEESAAEVSDAEGGLEADDAGLAGGNGSDSEVLSDVEAELQALAQVLEAEGEPGVPTATRAKKPRAPRKKAPTRSDWHEIEPLPLREDEDAGSDLEDVVPAKVLEQMEPSAEILIPLLPYQKEFLSWAVGQEMGPIGGGILADEMGMGKTIQAISLILAHRRDGELSTGAECRRVGAEGPEAAASQAGPARPRLRLRGVAPEAMAPMPGSSPPRLATAVGDGLLDPSPGPSPAGAECGACAHGSPPDTPSAAAAAIAPRSDSHIGVRHGDGAASSGLVPSGATLVICPLVAVIQWRAEIERHVAPGALRVATYHGSKRTADPHVLAGADVVLTTYSTLENEFRRAFAAERVTCDYCSKKFTVDRLKLHLKYFCGPFAKRTAAQAKQERSRPTRPLMPKGKTGRKDGKTQAGATGKHDAAQKTKAGKRKKLGEEPQADADPDSDHPTNVAREELRALLAAGASGGPHGAVRAGPGFGGRIEPESAAAAAADEMIARQAAAVLDEEDTDEPSSVIHQVHWRRIVLDEAHSIKDRRCSTARAVFALTSRYRWALSGTPLQNRVGELYSLVRFLRISPYSYYYCRACECKHLDYPFKNASRTCHSCKHGPLHHFCWWNKYVANPIKRHGYQGLGRDAMLVLKTEVLPRILLRRTKFQQADVLALPPRLVVLRRDAMDAAEADFYEALYTQSQAQFDSYVDMGTLLNNYSHIFSLLVRLRQAVNHPYLVVHNSTDAAGVVAGGFGAGADGVAAAVVEEATHDHASVQGLCSICHDPLEEPVVARCGHAFCRACVSEFTNSAAADTVTCPACSKPLSLDLASPAATPGVRTSQYRKNSILSRFDTAHFQSSTKIEALREEIHRMLERDPSAKAIVFSQFTSFLDLCSFRLQQCGVRCVQLLGSQSMEQRNTQIEAFSNDPDVRVFLMSLKAGGVALNLTAASHCFLMDPWWNPASEWQALDRIHRLGQYKPMRAVRFIIAGSVEERILKLQDKKQLIFEGTVGQDNAALARLTEDDLKFLFG</sequence>
<feature type="domain" description="RING-type" evidence="11">
    <location>
        <begin position="832"/>
        <end position="874"/>
    </location>
</feature>
<dbReference type="PROSITE" id="PS51192">
    <property type="entry name" value="HELICASE_ATP_BIND_1"/>
    <property type="match status" value="1"/>
</dbReference>
<dbReference type="SUPFAM" id="SSF57850">
    <property type="entry name" value="RING/U-box"/>
    <property type="match status" value="1"/>
</dbReference>
<name>A0A1D2A462_AUXPR</name>
<feature type="compositionally biased region" description="Basic and acidic residues" evidence="10">
    <location>
        <begin position="140"/>
        <end position="153"/>
    </location>
</feature>
<dbReference type="PROSITE" id="PS00518">
    <property type="entry name" value="ZF_RING_1"/>
    <property type="match status" value="1"/>
</dbReference>
<keyword evidence="4 9" id="KW-0863">Zinc-finger</keyword>
<evidence type="ECO:0000256" key="8">
    <source>
        <dbReference type="ARBA" id="ARBA00022840"/>
    </source>
</evidence>
<evidence type="ECO:0000256" key="2">
    <source>
        <dbReference type="ARBA" id="ARBA00022723"/>
    </source>
</evidence>
<evidence type="ECO:0000256" key="10">
    <source>
        <dbReference type="SAM" id="MobiDB-lite"/>
    </source>
</evidence>
<keyword evidence="2" id="KW-0479">Metal-binding</keyword>
<dbReference type="PANTHER" id="PTHR45626:SF12">
    <property type="entry name" value="DNA REPAIR PROTEIN RAD16"/>
    <property type="match status" value="1"/>
</dbReference>
<keyword evidence="7" id="KW-0862">Zinc</keyword>
<dbReference type="AlphaFoldDB" id="A0A1D2A462"/>
<dbReference type="PROSITE" id="PS51194">
    <property type="entry name" value="HELICASE_CTER"/>
    <property type="match status" value="1"/>
</dbReference>
<dbReference type="CDD" id="cd16567">
    <property type="entry name" value="RING-HC_RAD16-like"/>
    <property type="match status" value="1"/>
</dbReference>
<evidence type="ECO:0000259" key="12">
    <source>
        <dbReference type="PROSITE" id="PS51192"/>
    </source>
</evidence>
<dbReference type="InterPro" id="IPR013083">
    <property type="entry name" value="Znf_RING/FYVE/PHD"/>
</dbReference>
<evidence type="ECO:0000256" key="5">
    <source>
        <dbReference type="ARBA" id="ARBA00022801"/>
    </source>
</evidence>
<dbReference type="SMART" id="SM00184">
    <property type="entry name" value="RING"/>
    <property type="match status" value="1"/>
</dbReference>
<dbReference type="Pfam" id="PF15227">
    <property type="entry name" value="zf-C3HC4_4"/>
    <property type="match status" value="1"/>
</dbReference>
<feature type="region of interest" description="Disordered" evidence="10">
    <location>
        <begin position="57"/>
        <end position="98"/>
    </location>
</feature>
<dbReference type="InterPro" id="IPR001841">
    <property type="entry name" value="Znf_RING"/>
</dbReference>
<feature type="domain" description="Helicase ATP-binding" evidence="12">
    <location>
        <begin position="576"/>
        <end position="640"/>
    </location>
</feature>
<keyword evidence="6" id="KW-0347">Helicase</keyword>
<dbReference type="InterPro" id="IPR014001">
    <property type="entry name" value="Helicase_ATP-bd"/>
</dbReference>
<keyword evidence="3" id="KW-0547">Nucleotide-binding</keyword>
<dbReference type="GO" id="GO:0008094">
    <property type="term" value="F:ATP-dependent activity, acting on DNA"/>
    <property type="evidence" value="ECO:0007669"/>
    <property type="project" value="TreeGrafter"/>
</dbReference>
<dbReference type="InterPro" id="IPR000330">
    <property type="entry name" value="SNF2_N"/>
</dbReference>
<dbReference type="GO" id="GO:0006289">
    <property type="term" value="P:nucleotide-excision repair"/>
    <property type="evidence" value="ECO:0007669"/>
    <property type="project" value="TreeGrafter"/>
</dbReference>